<dbReference type="EMBL" id="FNAY01000011">
    <property type="protein sequence ID" value="SDF46588.1"/>
    <property type="molecule type" value="Genomic_DNA"/>
</dbReference>
<dbReference type="Pfam" id="PF12100">
    <property type="entry name" value="DUF3576"/>
    <property type="match status" value="1"/>
</dbReference>
<dbReference type="AlphaFoldDB" id="A0A0N8VE46"/>
<name>A0A0N8VE46_RHOCA</name>
<evidence type="ECO:0008006" key="3">
    <source>
        <dbReference type="Google" id="ProtNLM"/>
    </source>
</evidence>
<dbReference type="Proteomes" id="UP000183812">
    <property type="component" value="Unassembled WGS sequence"/>
</dbReference>
<organism evidence="1 2">
    <name type="scientific">Rhodobacter capsulatus</name>
    <name type="common">Rhodopseudomonas capsulata</name>
    <dbReference type="NCBI Taxonomy" id="1061"/>
    <lineage>
        <taxon>Bacteria</taxon>
        <taxon>Pseudomonadati</taxon>
        <taxon>Pseudomonadota</taxon>
        <taxon>Alphaproteobacteria</taxon>
        <taxon>Rhodobacterales</taxon>
        <taxon>Rhodobacter group</taxon>
        <taxon>Rhodobacter</taxon>
    </lineage>
</organism>
<evidence type="ECO:0000313" key="2">
    <source>
        <dbReference type="Proteomes" id="UP000183812"/>
    </source>
</evidence>
<protein>
    <recommendedName>
        <fullName evidence="3">DUF3576 domain-containing protein</fullName>
    </recommendedName>
</protein>
<dbReference type="OrthoDB" id="8479681at2"/>
<sequence length="169" mass="18028">MKKATSLRTALLVTVALGLAGCGTSSGKLFNWGGPAQPAPQKQETAFDKFKAEPKQSSVWDLFSNNQDPNVAIGVNKYLWMASLEVLDFLPIQSVDPFSGLIVTGYGTPPGGGKAYRATIHVTDPALDARSLKVSLESRGGTVAPETVRAVEDAILTRARQLRIRDSGL</sequence>
<gene>
    <name evidence="1" type="ORF">SAMN04244550_02299</name>
</gene>
<dbReference type="PROSITE" id="PS51257">
    <property type="entry name" value="PROKAR_LIPOPROTEIN"/>
    <property type="match status" value="1"/>
</dbReference>
<evidence type="ECO:0000313" key="1">
    <source>
        <dbReference type="EMBL" id="SDF46588.1"/>
    </source>
</evidence>
<accession>A0A0N8VE46</accession>
<dbReference type="InterPro" id="IPR021959">
    <property type="entry name" value="DUF3576"/>
</dbReference>
<dbReference type="RefSeq" id="WP_055209108.1">
    <property type="nucleotide sequence ID" value="NZ_CP061202.1"/>
</dbReference>
<reference evidence="1 2" key="1">
    <citation type="submission" date="2016-10" db="EMBL/GenBank/DDBJ databases">
        <authorList>
            <person name="de Groot N.N."/>
        </authorList>
    </citation>
    <scope>NUCLEOTIDE SEQUENCE [LARGE SCALE GENOMIC DNA]</scope>
    <source>
        <strain evidence="2">DSM 938 / 37b4</strain>
    </source>
</reference>
<proteinExistence type="predicted"/>